<feature type="chain" id="PRO_5046865519" evidence="1">
    <location>
        <begin position="19"/>
        <end position="430"/>
    </location>
</feature>
<dbReference type="RefSeq" id="WP_315727429.1">
    <property type="nucleotide sequence ID" value="NZ_JAVUPU010000008.1"/>
</dbReference>
<comment type="caution">
    <text evidence="3">The sequence shown here is derived from an EMBL/GenBank/DDBJ whole genome shotgun (WGS) entry which is preliminary data.</text>
</comment>
<dbReference type="Gene3D" id="2.30.40.10">
    <property type="entry name" value="Urease, subunit C, domain 1"/>
    <property type="match status" value="1"/>
</dbReference>
<evidence type="ECO:0000313" key="4">
    <source>
        <dbReference type="Proteomes" id="UP001259572"/>
    </source>
</evidence>
<evidence type="ECO:0000259" key="2">
    <source>
        <dbReference type="Pfam" id="PF01979"/>
    </source>
</evidence>
<dbReference type="SUPFAM" id="SSF51556">
    <property type="entry name" value="Metallo-dependent hydrolases"/>
    <property type="match status" value="1"/>
</dbReference>
<dbReference type="SUPFAM" id="SSF51338">
    <property type="entry name" value="Composite domain of metallo-dependent hydrolases"/>
    <property type="match status" value="1"/>
</dbReference>
<dbReference type="PANTHER" id="PTHR43135:SF3">
    <property type="entry name" value="ALPHA-D-RIBOSE 1-METHYLPHOSPHONATE 5-TRIPHOSPHATE DIPHOSPHATASE"/>
    <property type="match status" value="1"/>
</dbReference>
<dbReference type="InterPro" id="IPR032466">
    <property type="entry name" value="Metal_Hydrolase"/>
</dbReference>
<keyword evidence="4" id="KW-1185">Reference proteome</keyword>
<dbReference type="Pfam" id="PF01979">
    <property type="entry name" value="Amidohydro_1"/>
    <property type="match status" value="1"/>
</dbReference>
<dbReference type="EMBL" id="JAVUPU010000008">
    <property type="protein sequence ID" value="MDT9600331.1"/>
    <property type="molecule type" value="Genomic_DNA"/>
</dbReference>
<proteinExistence type="predicted"/>
<accession>A0ABU3QAE2</accession>
<dbReference type="InterPro" id="IPR011059">
    <property type="entry name" value="Metal-dep_hydrolase_composite"/>
</dbReference>
<feature type="signal peptide" evidence="1">
    <location>
        <begin position="1"/>
        <end position="18"/>
    </location>
</feature>
<reference evidence="3 4" key="1">
    <citation type="submission" date="2023-05" db="EMBL/GenBank/DDBJ databases">
        <authorList>
            <person name="Guo Y."/>
        </authorList>
    </citation>
    <scope>NUCLEOTIDE SEQUENCE [LARGE SCALE GENOMIC DNA]</scope>
    <source>
        <strain evidence="3 4">GR2756</strain>
    </source>
</reference>
<sequence>MIRLLTAFLLGLAAPAAAADIAITGARILTMGPGGAIEEGTLVIRADRIVAVGANVPVPANARVIDGRGAVLAPGFIQADSTLGAVEVSQVPTSADRATHSRRISAGFDISLGLNPDSILLPVSRLAGITHAVVTPLYDDRSGRELLFAGQAAVVDLGQRPDMVTRPRVAMVLEMGEGGAGRAGGARGATIVALRALLDDVRHFARNRDAYDRGAGRPQSMSRIDLEALVPVAEGRMPLIVKLDRASDMLEMIAFARAERLRIIFDGAAEGWRIADAIAQAGIPVILDPVQNLPKSFSELGATLENAARLHAAGVVIVLRTGSGVAHRARELRYGAGNAVAYGLPYDAAVAAITINPARIFGVGDRIGSLEAGKEADLILWSGDPLEPLSQPKAIFIRGIEQPLTSRPLELRDRYLPAAISSTGSPSGGD</sequence>
<dbReference type="InterPro" id="IPR006680">
    <property type="entry name" value="Amidohydro-rel"/>
</dbReference>
<keyword evidence="1" id="KW-0732">Signal</keyword>
<organism evidence="3 4">
    <name type="scientific">Sphingosinicella rhizophila</name>
    <dbReference type="NCBI Taxonomy" id="3050082"/>
    <lineage>
        <taxon>Bacteria</taxon>
        <taxon>Pseudomonadati</taxon>
        <taxon>Pseudomonadota</taxon>
        <taxon>Alphaproteobacteria</taxon>
        <taxon>Sphingomonadales</taxon>
        <taxon>Sphingosinicellaceae</taxon>
        <taxon>Sphingosinicella</taxon>
    </lineage>
</organism>
<feature type="domain" description="Amidohydrolase-related" evidence="2">
    <location>
        <begin position="282"/>
        <end position="389"/>
    </location>
</feature>
<dbReference type="Gene3D" id="3.20.20.140">
    <property type="entry name" value="Metal-dependent hydrolases"/>
    <property type="match status" value="1"/>
</dbReference>
<dbReference type="Proteomes" id="UP001259572">
    <property type="component" value="Unassembled WGS sequence"/>
</dbReference>
<evidence type="ECO:0000313" key="3">
    <source>
        <dbReference type="EMBL" id="MDT9600331.1"/>
    </source>
</evidence>
<dbReference type="PANTHER" id="PTHR43135">
    <property type="entry name" value="ALPHA-D-RIBOSE 1-METHYLPHOSPHONATE 5-TRIPHOSPHATE DIPHOSPHATASE"/>
    <property type="match status" value="1"/>
</dbReference>
<gene>
    <name evidence="3" type="ORF">RQX22_15330</name>
</gene>
<dbReference type="InterPro" id="IPR051781">
    <property type="entry name" value="Metallo-dep_Hydrolase"/>
</dbReference>
<protein>
    <submittedName>
        <fullName evidence="3">Amidohydrolase family protein</fullName>
    </submittedName>
</protein>
<name>A0ABU3QAE2_9SPHN</name>
<evidence type="ECO:0000256" key="1">
    <source>
        <dbReference type="SAM" id="SignalP"/>
    </source>
</evidence>